<organism evidence="1 2">
    <name type="scientific">Dactylosporangium darangshiense</name>
    <dbReference type="NCBI Taxonomy" id="579108"/>
    <lineage>
        <taxon>Bacteria</taxon>
        <taxon>Bacillati</taxon>
        <taxon>Actinomycetota</taxon>
        <taxon>Actinomycetes</taxon>
        <taxon>Micromonosporales</taxon>
        <taxon>Micromonosporaceae</taxon>
        <taxon>Dactylosporangium</taxon>
    </lineage>
</organism>
<sequence>MWGVLDVGRAASAGHTLRYVPVVGWTPLMLSATAVRPAGERDLVTAADPAQPTDRRLQKLGALQYMHPRRPWLPLMPPSVHANLTARGHSA</sequence>
<keyword evidence="2" id="KW-1185">Reference proteome</keyword>
<name>A0ABP8DVD1_9ACTN</name>
<reference evidence="2" key="1">
    <citation type="journal article" date="2019" name="Int. J. Syst. Evol. Microbiol.">
        <title>The Global Catalogue of Microorganisms (GCM) 10K type strain sequencing project: providing services to taxonomists for standard genome sequencing and annotation.</title>
        <authorList>
            <consortium name="The Broad Institute Genomics Platform"/>
            <consortium name="The Broad Institute Genome Sequencing Center for Infectious Disease"/>
            <person name="Wu L."/>
            <person name="Ma J."/>
        </authorList>
    </citation>
    <scope>NUCLEOTIDE SEQUENCE [LARGE SCALE GENOMIC DNA]</scope>
    <source>
        <strain evidence="2">JCM 17441</strain>
    </source>
</reference>
<dbReference type="EMBL" id="BAABAT010000086">
    <property type="protein sequence ID" value="GAA4263945.1"/>
    <property type="molecule type" value="Genomic_DNA"/>
</dbReference>
<protein>
    <submittedName>
        <fullName evidence="1">Uncharacterized protein</fullName>
    </submittedName>
</protein>
<comment type="caution">
    <text evidence="1">The sequence shown here is derived from an EMBL/GenBank/DDBJ whole genome shotgun (WGS) entry which is preliminary data.</text>
</comment>
<evidence type="ECO:0000313" key="1">
    <source>
        <dbReference type="EMBL" id="GAA4263945.1"/>
    </source>
</evidence>
<gene>
    <name evidence="1" type="ORF">GCM10022255_113080</name>
</gene>
<accession>A0ABP8DVD1</accession>
<proteinExistence type="predicted"/>
<dbReference type="Proteomes" id="UP001500620">
    <property type="component" value="Unassembled WGS sequence"/>
</dbReference>
<evidence type="ECO:0000313" key="2">
    <source>
        <dbReference type="Proteomes" id="UP001500620"/>
    </source>
</evidence>